<dbReference type="EMBL" id="JACMSC010000001">
    <property type="protein sequence ID" value="KAG6537242.1"/>
    <property type="molecule type" value="Genomic_DNA"/>
</dbReference>
<organism evidence="2 3">
    <name type="scientific">Zingiber officinale</name>
    <name type="common">Ginger</name>
    <name type="synonym">Amomum zingiber</name>
    <dbReference type="NCBI Taxonomy" id="94328"/>
    <lineage>
        <taxon>Eukaryota</taxon>
        <taxon>Viridiplantae</taxon>
        <taxon>Streptophyta</taxon>
        <taxon>Embryophyta</taxon>
        <taxon>Tracheophyta</taxon>
        <taxon>Spermatophyta</taxon>
        <taxon>Magnoliopsida</taxon>
        <taxon>Liliopsida</taxon>
        <taxon>Zingiberales</taxon>
        <taxon>Zingiberaceae</taxon>
        <taxon>Zingiber</taxon>
    </lineage>
</organism>
<accession>A0A8J5M9D8</accession>
<keyword evidence="3" id="KW-1185">Reference proteome</keyword>
<dbReference type="AlphaFoldDB" id="A0A8J5M9D8"/>
<dbReference type="Proteomes" id="UP000734854">
    <property type="component" value="Unassembled WGS sequence"/>
</dbReference>
<dbReference type="GO" id="GO:0061608">
    <property type="term" value="F:nuclear import signal receptor activity"/>
    <property type="evidence" value="ECO:0007669"/>
    <property type="project" value="TreeGrafter"/>
</dbReference>
<protein>
    <submittedName>
        <fullName evidence="2">Uncharacterized protein</fullName>
    </submittedName>
</protein>
<dbReference type="InterPro" id="IPR037766">
    <property type="entry name" value="FHY1"/>
</dbReference>
<feature type="region of interest" description="Disordered" evidence="1">
    <location>
        <begin position="94"/>
        <end position="116"/>
    </location>
</feature>
<dbReference type="PANTHER" id="PTHR37723">
    <property type="entry name" value="PROTEIN FAR-RED ELONGATED HYPOCOTYL 1"/>
    <property type="match status" value="1"/>
</dbReference>
<name>A0A8J5M9D8_ZINOF</name>
<proteinExistence type="predicted"/>
<dbReference type="GO" id="GO:0005737">
    <property type="term" value="C:cytoplasm"/>
    <property type="evidence" value="ECO:0007669"/>
    <property type="project" value="TreeGrafter"/>
</dbReference>
<dbReference type="GO" id="GO:0051457">
    <property type="term" value="P:maintenance of protein location in nucleus"/>
    <property type="evidence" value="ECO:0007669"/>
    <property type="project" value="TreeGrafter"/>
</dbReference>
<sequence>MNLEFIADTDFFSPCYTTFALFMFLFNSHSSKDIFTDDFKVNKKRKLQHDLENSPLPFPKHKFSDQFRSCGPSGTKETNDACNWINAAAAKEPMDYGSEEPGESHHDSNSVDEGYDTSHTTMTLDIDEAEEPFERMDSPSVSSYLKNNINQNDNLDSFAIQHIEDVEQLDHDAENEDLLIYSNDVAPHAFIVSSRRLIDGNDARSKTKKPTIDKEFEQYFSMLML</sequence>
<comment type="caution">
    <text evidence="2">The sequence shown here is derived from an EMBL/GenBank/DDBJ whole genome shotgun (WGS) entry which is preliminary data.</text>
</comment>
<evidence type="ECO:0000313" key="2">
    <source>
        <dbReference type="EMBL" id="KAG6537242.1"/>
    </source>
</evidence>
<evidence type="ECO:0000313" key="3">
    <source>
        <dbReference type="Proteomes" id="UP000734854"/>
    </source>
</evidence>
<dbReference type="GO" id="GO:0016607">
    <property type="term" value="C:nuclear speck"/>
    <property type="evidence" value="ECO:0007669"/>
    <property type="project" value="TreeGrafter"/>
</dbReference>
<gene>
    <name evidence="2" type="ORF">ZIOFF_002329</name>
</gene>
<dbReference type="GO" id="GO:0009639">
    <property type="term" value="P:response to red or far red light"/>
    <property type="evidence" value="ECO:0007669"/>
    <property type="project" value="InterPro"/>
</dbReference>
<evidence type="ECO:0000256" key="1">
    <source>
        <dbReference type="SAM" id="MobiDB-lite"/>
    </source>
</evidence>
<dbReference type="PANTHER" id="PTHR37723:SF1">
    <property type="entry name" value="PROTEIN FAR-RED-ELONGATED HYPOCOTYL 1-LIKE"/>
    <property type="match status" value="1"/>
</dbReference>
<reference evidence="2 3" key="1">
    <citation type="submission" date="2020-08" db="EMBL/GenBank/DDBJ databases">
        <title>Plant Genome Project.</title>
        <authorList>
            <person name="Zhang R.-G."/>
        </authorList>
    </citation>
    <scope>NUCLEOTIDE SEQUENCE [LARGE SCALE GENOMIC DNA]</scope>
    <source>
        <tissue evidence="2">Rhizome</tissue>
    </source>
</reference>